<sequence>MTNAAFNKAIAKAARRMGRKYLASQAGKTRSTLTQPNAVGMTEGDLGGFVKWAHDEHILGKSFAGDVNVMPEMGRALIGKQIKKPIPLQKDVDVLGFYATATRLGFSPAYAGERFFGVHNNPVREATDALMVRTKALVEHKRWFNALIGKDKFGIGSFVPDNHKSIGEAAVSLLETNSEGKLLGKTVKKQLHTWYKMSSAMEKGAERVRTKFLKAQTTAESVALFKKLNKIEQVKREADVVWKKPFEEFAEKSSRKYPEARIAYFAEGHPEWPWLDPLLDEREKKVGLLVRKFMQNTRQKLVDLDIPVLPSETGYMTHLATEMPRVRNKFFLSGRRQGMKQSLDFAHRSPGSVMWFPSLNEIMDYYMGAATKKIAFQPFHQRWAATKNSWLKAGQKGEILSDWWKSWYDQNYKRIGTDFEGKIGKLGNFWVRSEYIRLIGFSLSVGLKHLFKAFGTAIVHGPVSTGRAIVPTTKAAYDLARKTFHNASPLGPEAQLAERYIQSRISMQSIFETPGMKRASLTLEKLAGNPTMAVEAFDRGVNLYATMFAGMQKGASYETIHKGILDYIMKVNFVGGFDQFGWMKTPGRRAFFMFQMTPAKIWQFRYKLVEDALLNLKTKGKKGKDIFGRSTGPMVVRALMMYGLAEAWARQYDMSLMDHIVHFPFTKHTREGEVTIAKPPIIDFVFNLVENHGLSGEGMTLALRDHYNWLGIASKIKIIGDEKYPHKYETDVGPSKATRLMLALPSKKKTEELEEYRRKQKQLRDIKRLRKRQITGTLYPKKLDKMIEDMIRD</sequence>
<accession>A0A6M3J2D3</accession>
<reference evidence="1" key="1">
    <citation type="submission" date="2020-03" db="EMBL/GenBank/DDBJ databases">
        <title>The deep terrestrial virosphere.</title>
        <authorList>
            <person name="Holmfeldt K."/>
            <person name="Nilsson E."/>
            <person name="Simone D."/>
            <person name="Lopez-Fernandez M."/>
            <person name="Wu X."/>
            <person name="de Brujin I."/>
            <person name="Lundin D."/>
            <person name="Andersson A."/>
            <person name="Bertilsson S."/>
            <person name="Dopson M."/>
        </authorList>
    </citation>
    <scope>NUCLEOTIDE SEQUENCE</scope>
    <source>
        <strain evidence="2">MM415A00745</strain>
        <strain evidence="1">MM415B00626</strain>
    </source>
</reference>
<dbReference type="EMBL" id="MT142417">
    <property type="protein sequence ID" value="QJA80329.1"/>
    <property type="molecule type" value="Genomic_DNA"/>
</dbReference>
<proteinExistence type="predicted"/>
<protein>
    <submittedName>
        <fullName evidence="1">Uncharacterized protein</fullName>
    </submittedName>
</protein>
<dbReference type="AlphaFoldDB" id="A0A6M3J2D3"/>
<evidence type="ECO:0000313" key="1">
    <source>
        <dbReference type="EMBL" id="QJA63475.1"/>
    </source>
</evidence>
<name>A0A6M3J2D3_9ZZZZ</name>
<gene>
    <name evidence="2" type="ORF">MM415A00745_0008</name>
    <name evidence="1" type="ORF">MM415B00626_0008</name>
</gene>
<dbReference type="EMBL" id="MT141498">
    <property type="protein sequence ID" value="QJA63475.1"/>
    <property type="molecule type" value="Genomic_DNA"/>
</dbReference>
<evidence type="ECO:0000313" key="2">
    <source>
        <dbReference type="EMBL" id="QJA80329.1"/>
    </source>
</evidence>
<organism evidence="1">
    <name type="scientific">viral metagenome</name>
    <dbReference type="NCBI Taxonomy" id="1070528"/>
    <lineage>
        <taxon>unclassified sequences</taxon>
        <taxon>metagenomes</taxon>
        <taxon>organismal metagenomes</taxon>
    </lineage>
</organism>